<evidence type="ECO:0000313" key="2">
    <source>
        <dbReference type="EMBL" id="KAK0410069.1"/>
    </source>
</evidence>
<protein>
    <submittedName>
        <fullName evidence="2">Uncharacterized protein</fullName>
    </submittedName>
</protein>
<dbReference type="EMBL" id="JAUCMV010000003">
    <property type="protein sequence ID" value="KAK0410069.1"/>
    <property type="molecule type" value="Genomic_DNA"/>
</dbReference>
<proteinExistence type="predicted"/>
<dbReference type="AlphaFoldDB" id="A0AA39HRH8"/>
<keyword evidence="3" id="KW-1185">Reference proteome</keyword>
<organism evidence="2 3">
    <name type="scientific">Steinernema hermaphroditum</name>
    <dbReference type="NCBI Taxonomy" id="289476"/>
    <lineage>
        <taxon>Eukaryota</taxon>
        <taxon>Metazoa</taxon>
        <taxon>Ecdysozoa</taxon>
        <taxon>Nematoda</taxon>
        <taxon>Chromadorea</taxon>
        <taxon>Rhabditida</taxon>
        <taxon>Tylenchina</taxon>
        <taxon>Panagrolaimomorpha</taxon>
        <taxon>Strongyloidoidea</taxon>
        <taxon>Steinernematidae</taxon>
        <taxon>Steinernema</taxon>
    </lineage>
</organism>
<feature type="region of interest" description="Disordered" evidence="1">
    <location>
        <begin position="58"/>
        <end position="176"/>
    </location>
</feature>
<gene>
    <name evidence="2" type="ORF">QR680_004924</name>
</gene>
<evidence type="ECO:0000256" key="1">
    <source>
        <dbReference type="SAM" id="MobiDB-lite"/>
    </source>
</evidence>
<dbReference type="Proteomes" id="UP001175271">
    <property type="component" value="Unassembled WGS sequence"/>
</dbReference>
<evidence type="ECO:0000313" key="3">
    <source>
        <dbReference type="Proteomes" id="UP001175271"/>
    </source>
</evidence>
<sequence length="176" mass="19191">MSSEYSAIRRRPSSLSKLSILVSRQPYRGEDLLRTAKLSPVAVPRLRLLCYQAALRPRRQSPGGRRDQGVRRGVVTHRAAAHGVPGRPGAPRGDDEDDRGEAEVLQRADCPSSKDDLSEPLASGGLPRCVPLSEGDDEVEVLQQRGPAALDEEGLGKPRNHHRPSESAQVRLLVVN</sequence>
<name>A0AA39HRH8_9BILA</name>
<feature type="compositionally biased region" description="Low complexity" evidence="1">
    <location>
        <begin position="81"/>
        <end position="91"/>
    </location>
</feature>
<comment type="caution">
    <text evidence="2">The sequence shown here is derived from an EMBL/GenBank/DDBJ whole genome shotgun (WGS) entry which is preliminary data.</text>
</comment>
<accession>A0AA39HRH8</accession>
<reference evidence="2" key="1">
    <citation type="submission" date="2023-06" db="EMBL/GenBank/DDBJ databases">
        <title>Genomic analysis of the entomopathogenic nematode Steinernema hermaphroditum.</title>
        <authorList>
            <person name="Schwarz E.M."/>
            <person name="Heppert J.K."/>
            <person name="Baniya A."/>
            <person name="Schwartz H.T."/>
            <person name="Tan C.-H."/>
            <person name="Antoshechkin I."/>
            <person name="Sternberg P.W."/>
            <person name="Goodrich-Blair H."/>
            <person name="Dillman A.R."/>
        </authorList>
    </citation>
    <scope>NUCLEOTIDE SEQUENCE</scope>
    <source>
        <strain evidence="2">PS9179</strain>
        <tissue evidence="2">Whole animal</tissue>
    </source>
</reference>
<feature type="compositionally biased region" description="Basic and acidic residues" evidence="1">
    <location>
        <begin position="101"/>
        <end position="117"/>
    </location>
</feature>